<dbReference type="Pfam" id="PF13639">
    <property type="entry name" value="zf-RING_2"/>
    <property type="match status" value="1"/>
</dbReference>
<dbReference type="AlphaFoldDB" id="A0A8X8XUH0"/>
<evidence type="ECO:0000256" key="2">
    <source>
        <dbReference type="ARBA" id="ARBA00012483"/>
    </source>
</evidence>
<dbReference type="GO" id="GO:0008270">
    <property type="term" value="F:zinc ion binding"/>
    <property type="evidence" value="ECO:0007669"/>
    <property type="project" value="UniProtKB-KW"/>
</dbReference>
<evidence type="ECO:0000256" key="7">
    <source>
        <dbReference type="ARBA" id="ARBA00022833"/>
    </source>
</evidence>
<organism evidence="11">
    <name type="scientific">Salvia splendens</name>
    <name type="common">Scarlet sage</name>
    <dbReference type="NCBI Taxonomy" id="180675"/>
    <lineage>
        <taxon>Eukaryota</taxon>
        <taxon>Viridiplantae</taxon>
        <taxon>Streptophyta</taxon>
        <taxon>Embryophyta</taxon>
        <taxon>Tracheophyta</taxon>
        <taxon>Spermatophyta</taxon>
        <taxon>Magnoliopsida</taxon>
        <taxon>eudicotyledons</taxon>
        <taxon>Gunneridae</taxon>
        <taxon>Pentapetalae</taxon>
        <taxon>asterids</taxon>
        <taxon>lamiids</taxon>
        <taxon>Lamiales</taxon>
        <taxon>Lamiaceae</taxon>
        <taxon>Nepetoideae</taxon>
        <taxon>Mentheae</taxon>
        <taxon>Salviinae</taxon>
        <taxon>Salvia</taxon>
        <taxon>Salvia subgen. Calosphace</taxon>
        <taxon>core Calosphace</taxon>
    </lineage>
</organism>
<evidence type="ECO:0000313" key="12">
    <source>
        <dbReference type="Proteomes" id="UP000298416"/>
    </source>
</evidence>
<dbReference type="InterPro" id="IPR013083">
    <property type="entry name" value="Znf_RING/FYVE/PHD"/>
</dbReference>
<evidence type="ECO:0000256" key="1">
    <source>
        <dbReference type="ARBA" id="ARBA00000900"/>
    </source>
</evidence>
<dbReference type="PROSITE" id="PS50089">
    <property type="entry name" value="ZF_RING_2"/>
    <property type="match status" value="1"/>
</dbReference>
<evidence type="ECO:0000256" key="5">
    <source>
        <dbReference type="ARBA" id="ARBA00022771"/>
    </source>
</evidence>
<dbReference type="Gene3D" id="3.30.40.10">
    <property type="entry name" value="Zinc/RING finger domain, C3HC4 (zinc finger)"/>
    <property type="match status" value="1"/>
</dbReference>
<reference evidence="11" key="1">
    <citation type="submission" date="2018-01" db="EMBL/GenBank/DDBJ databases">
        <authorList>
            <person name="Mao J.F."/>
        </authorList>
    </citation>
    <scope>NUCLEOTIDE SEQUENCE</scope>
    <source>
        <strain evidence="11">Huo1</strain>
        <tissue evidence="11">Leaf</tissue>
    </source>
</reference>
<dbReference type="SMART" id="SM00184">
    <property type="entry name" value="RING"/>
    <property type="match status" value="1"/>
</dbReference>
<proteinExistence type="predicted"/>
<comment type="caution">
    <text evidence="11">The sequence shown here is derived from an EMBL/GenBank/DDBJ whole genome shotgun (WGS) entry which is preliminary data.</text>
</comment>
<feature type="region of interest" description="Disordered" evidence="9">
    <location>
        <begin position="53"/>
        <end position="87"/>
    </location>
</feature>
<dbReference type="SUPFAM" id="SSF57850">
    <property type="entry name" value="RING/U-box"/>
    <property type="match status" value="1"/>
</dbReference>
<sequence>MGAACCCLRDDWDDFSNLNNSIYRNCICLQCFVQNFLYLYASLFHRGEERALPSSHGTASLSSPSSIDNTLPDMFRPPPRPLPYDADPRYFRLQRDGLVSRREKGSSHAHEETEPLRSSEVDEESESLSTKSKWNNFTCEEASKEYSSKSSLKLSTAKPATGFAHIYASSEDEDVCPTCLEEYTKENPKILTQCSHHFHLGCIYEWMERSDNCPVCGKHGEKQWMQAVVQRNLEKKVACKQDSRRELGPEAGFRASFIGPVMAFDETS</sequence>
<feature type="compositionally biased region" description="Basic and acidic residues" evidence="9">
    <location>
        <begin position="101"/>
        <end position="120"/>
    </location>
</feature>
<keyword evidence="4" id="KW-0479">Metal-binding</keyword>
<protein>
    <recommendedName>
        <fullName evidence="2">RING-type E3 ubiquitin transferase</fullName>
        <ecNumber evidence="2">2.3.2.27</ecNumber>
    </recommendedName>
</protein>
<feature type="region of interest" description="Disordered" evidence="9">
    <location>
        <begin position="101"/>
        <end position="127"/>
    </location>
</feature>
<feature type="compositionally biased region" description="Polar residues" evidence="9">
    <location>
        <begin position="55"/>
        <end position="69"/>
    </location>
</feature>
<dbReference type="PANTHER" id="PTHR46463">
    <property type="entry name" value="ZINC FINGER, RING/FYVE/PHD-TYPE"/>
    <property type="match status" value="1"/>
</dbReference>
<dbReference type="PANTHER" id="PTHR46463:SF86">
    <property type="entry name" value="RING-TYPE DOMAIN-CONTAINING PROTEIN"/>
    <property type="match status" value="1"/>
</dbReference>
<keyword evidence="5 8" id="KW-0863">Zinc-finger</keyword>
<dbReference type="Proteomes" id="UP000298416">
    <property type="component" value="Unassembled WGS sequence"/>
</dbReference>
<evidence type="ECO:0000256" key="9">
    <source>
        <dbReference type="SAM" id="MobiDB-lite"/>
    </source>
</evidence>
<evidence type="ECO:0000256" key="6">
    <source>
        <dbReference type="ARBA" id="ARBA00022786"/>
    </source>
</evidence>
<dbReference type="CDD" id="cd23116">
    <property type="entry name" value="RING-H2_AIRP1-like"/>
    <property type="match status" value="1"/>
</dbReference>
<dbReference type="EMBL" id="PNBA02000007">
    <property type="protein sequence ID" value="KAG6418188.1"/>
    <property type="molecule type" value="Genomic_DNA"/>
</dbReference>
<dbReference type="GO" id="GO:0061630">
    <property type="term" value="F:ubiquitin protein ligase activity"/>
    <property type="evidence" value="ECO:0007669"/>
    <property type="project" value="UniProtKB-EC"/>
</dbReference>
<dbReference type="InterPro" id="IPR001841">
    <property type="entry name" value="Znf_RING"/>
</dbReference>
<keyword evidence="12" id="KW-1185">Reference proteome</keyword>
<evidence type="ECO:0000313" key="11">
    <source>
        <dbReference type="EMBL" id="KAG6418188.1"/>
    </source>
</evidence>
<reference evidence="11" key="2">
    <citation type="submission" date="2020-08" db="EMBL/GenBank/DDBJ databases">
        <title>Plant Genome Project.</title>
        <authorList>
            <person name="Zhang R.-G."/>
        </authorList>
    </citation>
    <scope>NUCLEOTIDE SEQUENCE</scope>
    <source>
        <strain evidence="11">Huo1</strain>
        <tissue evidence="11">Leaf</tissue>
    </source>
</reference>
<accession>A0A8X8XUH0</accession>
<evidence type="ECO:0000256" key="8">
    <source>
        <dbReference type="PROSITE-ProRule" id="PRU00175"/>
    </source>
</evidence>
<gene>
    <name evidence="11" type="ORF">SASPL_120388</name>
</gene>
<evidence type="ECO:0000256" key="3">
    <source>
        <dbReference type="ARBA" id="ARBA00022679"/>
    </source>
</evidence>
<evidence type="ECO:0000259" key="10">
    <source>
        <dbReference type="PROSITE" id="PS50089"/>
    </source>
</evidence>
<comment type="catalytic activity">
    <reaction evidence="1">
        <text>S-ubiquitinyl-[E2 ubiquitin-conjugating enzyme]-L-cysteine + [acceptor protein]-L-lysine = [E2 ubiquitin-conjugating enzyme]-L-cysteine + N(6)-ubiquitinyl-[acceptor protein]-L-lysine.</text>
        <dbReference type="EC" id="2.3.2.27"/>
    </reaction>
</comment>
<keyword evidence="6" id="KW-0833">Ubl conjugation pathway</keyword>
<name>A0A8X8XUH0_SALSN</name>
<evidence type="ECO:0000256" key="4">
    <source>
        <dbReference type="ARBA" id="ARBA00022723"/>
    </source>
</evidence>
<keyword evidence="7" id="KW-0862">Zinc</keyword>
<dbReference type="EC" id="2.3.2.27" evidence="2"/>
<feature type="domain" description="RING-type" evidence="10">
    <location>
        <begin position="176"/>
        <end position="216"/>
    </location>
</feature>
<keyword evidence="3" id="KW-0808">Transferase</keyword>